<protein>
    <submittedName>
        <fullName evidence="2">DUF1801 domain-containing protein</fullName>
    </submittedName>
</protein>
<dbReference type="SUPFAM" id="SSF159888">
    <property type="entry name" value="YdhG-like"/>
    <property type="match status" value="1"/>
</dbReference>
<evidence type="ECO:0000313" key="3">
    <source>
        <dbReference type="Proteomes" id="UP000628710"/>
    </source>
</evidence>
<dbReference type="AlphaFoldDB" id="A0A934MUS2"/>
<dbReference type="Proteomes" id="UP000628710">
    <property type="component" value="Unassembled WGS sequence"/>
</dbReference>
<accession>A0A934MUS2</accession>
<dbReference type="EMBL" id="JAEMNX010000001">
    <property type="protein sequence ID" value="MBJ7536259.1"/>
    <property type="molecule type" value="Genomic_DNA"/>
</dbReference>
<proteinExistence type="predicted"/>
<dbReference type="InterPro" id="IPR014922">
    <property type="entry name" value="YdhG-like"/>
</dbReference>
<dbReference type="Pfam" id="PF08818">
    <property type="entry name" value="DUF1801"/>
    <property type="match status" value="1"/>
</dbReference>
<gene>
    <name evidence="2" type="ORF">I8J31_01050</name>
</gene>
<comment type="caution">
    <text evidence="2">The sequence shown here is derived from an EMBL/GenBank/DDBJ whole genome shotgun (WGS) entry which is preliminary data.</text>
</comment>
<evidence type="ECO:0000313" key="2">
    <source>
        <dbReference type="EMBL" id="MBJ7536259.1"/>
    </source>
</evidence>
<evidence type="ECO:0000259" key="1">
    <source>
        <dbReference type="Pfam" id="PF08818"/>
    </source>
</evidence>
<name>A0A934MUS2_9GAMM</name>
<feature type="domain" description="YdhG-like" evidence="1">
    <location>
        <begin position="19"/>
        <end position="120"/>
    </location>
</feature>
<dbReference type="RefSeq" id="WP_199466332.1">
    <property type="nucleotide sequence ID" value="NZ_JAEMNX010000001.1"/>
</dbReference>
<sequence length="134" mass="15671">MKSDVQAKLDSYPEHIKPLLLNVRELILEIVEEQNLGDLEETLKWGEPSYLVKTGSTVRFDWKPKSPEQYCLYFNCKTKLVDTFREIYFETLQFQGNRAIELSIHDPFPTQAIRQCIELALKYKKVKHLPLLGA</sequence>
<reference evidence="2" key="1">
    <citation type="submission" date="2020-12" db="EMBL/GenBank/DDBJ databases">
        <title>Marinomonas arctica sp. nov., a psychrotolerant bacterium isolated from the Arctic.</title>
        <authorList>
            <person name="Zhang Y."/>
        </authorList>
    </citation>
    <scope>NUCLEOTIDE SEQUENCE</scope>
    <source>
        <strain evidence="2">C1424</strain>
    </source>
</reference>
<keyword evidence="3" id="KW-1185">Reference proteome</keyword>
<organism evidence="2 3">
    <name type="scientific">Marinomonas transparens</name>
    <dbReference type="NCBI Taxonomy" id="2795388"/>
    <lineage>
        <taxon>Bacteria</taxon>
        <taxon>Pseudomonadati</taxon>
        <taxon>Pseudomonadota</taxon>
        <taxon>Gammaproteobacteria</taxon>
        <taxon>Oceanospirillales</taxon>
        <taxon>Oceanospirillaceae</taxon>
        <taxon>Marinomonas</taxon>
    </lineage>
</organism>